<dbReference type="OrthoDB" id="9788453at2"/>
<sequence>MPASLVWLAIGAFAIGTEGLMIAGLLPAIAADFHSSVATAGQLITIFALAYAVGSPILSALCGGLDRRRLLVAALLAFAVSNLLAAGAQSLWQLVAARVLLALSAGLFMPTAYAVAASLVPPDHRGRAIAAVTSGMTIATALGVPLGAWIGAHADWRATFVIVAVLGLAGVAGLRFGLPARLPLGASTMAERLAVARRPAVLQALTVTFFWIAAAFVLYTFIAPYLEQTAGIGPDGVSAVLFLFGIGSAIGNFVGGQLTDRIGPVRLQLAALAFLALALAGLGAATSLPSGQALFAIAPLMLVWAVAGWAFHPAQTTRLIRLAPEVGMIAASLNSSALYAGIAFGSALGAAALDHGGVPALGWIGALSAAIALVLLAATARRQAADAAATQAA</sequence>
<dbReference type="RefSeq" id="WP_088153376.1">
    <property type="nucleotide sequence ID" value="NZ_NHON01000050.1"/>
</dbReference>
<dbReference type="PANTHER" id="PTHR43124">
    <property type="entry name" value="PURINE EFFLUX PUMP PBUE"/>
    <property type="match status" value="1"/>
</dbReference>
<dbReference type="GO" id="GO:0022857">
    <property type="term" value="F:transmembrane transporter activity"/>
    <property type="evidence" value="ECO:0007669"/>
    <property type="project" value="InterPro"/>
</dbReference>
<feature type="transmembrane region" description="Helical" evidence="6">
    <location>
        <begin position="360"/>
        <end position="378"/>
    </location>
</feature>
<keyword evidence="4 6" id="KW-1133">Transmembrane helix</keyword>
<dbReference type="EMBL" id="NHON01000050">
    <property type="protein sequence ID" value="OWJ64772.1"/>
    <property type="molecule type" value="Genomic_DNA"/>
</dbReference>
<feature type="transmembrane region" description="Helical" evidence="6">
    <location>
        <begin position="128"/>
        <end position="152"/>
    </location>
</feature>
<keyword evidence="3 6" id="KW-0812">Transmembrane</keyword>
<gene>
    <name evidence="8" type="ORF">BWR60_23065</name>
</gene>
<feature type="transmembrane region" description="Helical" evidence="6">
    <location>
        <begin position="294"/>
        <end position="314"/>
    </location>
</feature>
<proteinExistence type="predicted"/>
<evidence type="ECO:0000256" key="5">
    <source>
        <dbReference type="ARBA" id="ARBA00023136"/>
    </source>
</evidence>
<feature type="transmembrane region" description="Helical" evidence="6">
    <location>
        <begin position="237"/>
        <end position="255"/>
    </location>
</feature>
<dbReference type="CDD" id="cd17324">
    <property type="entry name" value="MFS_NepI_like"/>
    <property type="match status" value="1"/>
</dbReference>
<feature type="transmembrane region" description="Helical" evidence="6">
    <location>
        <begin position="70"/>
        <end position="89"/>
    </location>
</feature>
<feature type="transmembrane region" description="Helical" evidence="6">
    <location>
        <begin position="199"/>
        <end position="225"/>
    </location>
</feature>
<evidence type="ECO:0000313" key="9">
    <source>
        <dbReference type="Proteomes" id="UP000196655"/>
    </source>
</evidence>
<dbReference type="InterPro" id="IPR050189">
    <property type="entry name" value="MFS_Efflux_Transporters"/>
</dbReference>
<evidence type="ECO:0000313" key="8">
    <source>
        <dbReference type="EMBL" id="OWJ64772.1"/>
    </source>
</evidence>
<evidence type="ECO:0000259" key="7">
    <source>
        <dbReference type="PROSITE" id="PS50850"/>
    </source>
</evidence>
<dbReference type="InterPro" id="IPR011701">
    <property type="entry name" value="MFS"/>
</dbReference>
<evidence type="ECO:0000256" key="4">
    <source>
        <dbReference type="ARBA" id="ARBA00022989"/>
    </source>
</evidence>
<reference evidence="9" key="1">
    <citation type="submission" date="2017-05" db="EMBL/GenBank/DDBJ databases">
        <authorList>
            <person name="Macchi M."/>
            <person name="Festa S."/>
            <person name="Coppotelli B.M."/>
            <person name="Morelli I.S."/>
        </authorList>
    </citation>
    <scope>NUCLEOTIDE SEQUENCE [LARGE SCALE GENOMIC DNA]</scope>
    <source>
        <strain evidence="9">I</strain>
    </source>
</reference>
<dbReference type="PROSITE" id="PS50850">
    <property type="entry name" value="MFS"/>
    <property type="match status" value="1"/>
</dbReference>
<evidence type="ECO:0000256" key="6">
    <source>
        <dbReference type="SAM" id="Phobius"/>
    </source>
</evidence>
<evidence type="ECO:0000256" key="1">
    <source>
        <dbReference type="ARBA" id="ARBA00004651"/>
    </source>
</evidence>
<dbReference type="AlphaFoldDB" id="A0A211ZHK8"/>
<feature type="domain" description="Major facilitator superfamily (MFS) profile" evidence="7">
    <location>
        <begin position="4"/>
        <end position="383"/>
    </location>
</feature>
<dbReference type="InterPro" id="IPR020846">
    <property type="entry name" value="MFS_dom"/>
</dbReference>
<feature type="transmembrane region" description="Helical" evidence="6">
    <location>
        <begin position="326"/>
        <end position="348"/>
    </location>
</feature>
<evidence type="ECO:0000256" key="3">
    <source>
        <dbReference type="ARBA" id="ARBA00022692"/>
    </source>
</evidence>
<feature type="transmembrane region" description="Helical" evidence="6">
    <location>
        <begin position="267"/>
        <end position="288"/>
    </location>
</feature>
<feature type="transmembrane region" description="Helical" evidence="6">
    <location>
        <begin position="158"/>
        <end position="178"/>
    </location>
</feature>
<comment type="caution">
    <text evidence="8">The sequence shown here is derived from an EMBL/GenBank/DDBJ whole genome shotgun (WGS) entry which is preliminary data.</text>
</comment>
<protein>
    <submittedName>
        <fullName evidence="8">MFS transporter</fullName>
    </submittedName>
</protein>
<dbReference type="InterPro" id="IPR001958">
    <property type="entry name" value="Tet-R_TetA/multi-R_MdtG-like"/>
</dbReference>
<dbReference type="STRING" id="1122125.GCA_000423185_00354"/>
<dbReference type="Pfam" id="PF07690">
    <property type="entry name" value="MFS_1"/>
    <property type="match status" value="1"/>
</dbReference>
<dbReference type="SUPFAM" id="SSF103473">
    <property type="entry name" value="MFS general substrate transporter"/>
    <property type="match status" value="1"/>
</dbReference>
<keyword evidence="2" id="KW-1003">Cell membrane</keyword>
<name>A0A211ZHK8_9PROT</name>
<evidence type="ECO:0000256" key="2">
    <source>
        <dbReference type="ARBA" id="ARBA00022475"/>
    </source>
</evidence>
<dbReference type="GO" id="GO:0005886">
    <property type="term" value="C:plasma membrane"/>
    <property type="evidence" value="ECO:0007669"/>
    <property type="project" value="UniProtKB-SubCell"/>
</dbReference>
<keyword evidence="5 6" id="KW-0472">Membrane</keyword>
<dbReference type="PRINTS" id="PR01035">
    <property type="entry name" value="TCRTETA"/>
</dbReference>
<keyword evidence="9" id="KW-1185">Reference proteome</keyword>
<dbReference type="Proteomes" id="UP000196655">
    <property type="component" value="Unassembled WGS sequence"/>
</dbReference>
<feature type="transmembrane region" description="Helical" evidence="6">
    <location>
        <begin position="43"/>
        <end position="63"/>
    </location>
</feature>
<feature type="transmembrane region" description="Helical" evidence="6">
    <location>
        <begin position="95"/>
        <end position="116"/>
    </location>
</feature>
<comment type="subcellular location">
    <subcellularLocation>
        <location evidence="1">Cell membrane</location>
        <topology evidence="1">Multi-pass membrane protein</topology>
    </subcellularLocation>
</comment>
<dbReference type="Gene3D" id="1.20.1250.20">
    <property type="entry name" value="MFS general substrate transporter like domains"/>
    <property type="match status" value="2"/>
</dbReference>
<accession>A0A211ZHK8</accession>
<dbReference type="PANTHER" id="PTHR43124:SF10">
    <property type="entry name" value="PURINE EFFLUX PUMP PBUE"/>
    <property type="match status" value="1"/>
</dbReference>
<organism evidence="8 9">
    <name type="scientific">Inquilinus limosus</name>
    <dbReference type="NCBI Taxonomy" id="171674"/>
    <lineage>
        <taxon>Bacteria</taxon>
        <taxon>Pseudomonadati</taxon>
        <taxon>Pseudomonadota</taxon>
        <taxon>Alphaproteobacteria</taxon>
        <taxon>Rhodospirillales</taxon>
        <taxon>Rhodospirillaceae</taxon>
        <taxon>Inquilinus</taxon>
    </lineage>
</organism>
<dbReference type="InterPro" id="IPR036259">
    <property type="entry name" value="MFS_trans_sf"/>
</dbReference>